<proteinExistence type="predicted"/>
<name>A0A437M8P6_9SPHN</name>
<keyword evidence="3" id="KW-1185">Reference proteome</keyword>
<keyword evidence="1" id="KW-1133">Transmembrane helix</keyword>
<feature type="transmembrane region" description="Helical" evidence="1">
    <location>
        <begin position="92"/>
        <end position="110"/>
    </location>
</feature>
<organism evidence="2 3">
    <name type="scientific">Sphingomonas crocodyli</name>
    <dbReference type="NCBI Taxonomy" id="1979270"/>
    <lineage>
        <taxon>Bacteria</taxon>
        <taxon>Pseudomonadati</taxon>
        <taxon>Pseudomonadota</taxon>
        <taxon>Alphaproteobacteria</taxon>
        <taxon>Sphingomonadales</taxon>
        <taxon>Sphingomonadaceae</taxon>
        <taxon>Sphingomonas</taxon>
    </lineage>
</organism>
<keyword evidence="1" id="KW-0812">Transmembrane</keyword>
<keyword evidence="1" id="KW-0472">Membrane</keyword>
<comment type="caution">
    <text evidence="2">The sequence shown here is derived from an EMBL/GenBank/DDBJ whole genome shotgun (WGS) entry which is preliminary data.</text>
</comment>
<dbReference type="RefSeq" id="WP_127742910.1">
    <property type="nucleotide sequence ID" value="NZ_SACN01000001.1"/>
</dbReference>
<evidence type="ECO:0008006" key="4">
    <source>
        <dbReference type="Google" id="ProtNLM"/>
    </source>
</evidence>
<protein>
    <recommendedName>
        <fullName evidence="4">DUF2946 domain-containing protein</fullName>
    </recommendedName>
</protein>
<reference evidence="2 3" key="1">
    <citation type="submission" date="2019-01" db="EMBL/GenBank/DDBJ databases">
        <authorList>
            <person name="Chen W.-M."/>
        </authorList>
    </citation>
    <scope>NUCLEOTIDE SEQUENCE [LARGE SCALE GENOMIC DNA]</scope>
    <source>
        <strain evidence="2 3">CCP-7</strain>
    </source>
</reference>
<dbReference type="OrthoDB" id="7478750at2"/>
<dbReference type="EMBL" id="SACN01000001">
    <property type="protein sequence ID" value="RVT93864.1"/>
    <property type="molecule type" value="Genomic_DNA"/>
</dbReference>
<gene>
    <name evidence="2" type="ORF">EOD43_08385</name>
</gene>
<accession>A0A437M8P6</accession>
<sequence>MHAIRALFRRHALLAAIIVALALGVRALVPTGYMTSASTTGFTVTLCGGEQGQTVHIALPTDPMHQDDSAKADSPCAFTGLGLATLGFTDPFLIAIAIAFILGVGLRLAVTAVPARGRAILPPTRGPPSIA</sequence>
<dbReference type="Proteomes" id="UP000282971">
    <property type="component" value="Unassembled WGS sequence"/>
</dbReference>
<evidence type="ECO:0000313" key="2">
    <source>
        <dbReference type="EMBL" id="RVT93864.1"/>
    </source>
</evidence>
<evidence type="ECO:0000256" key="1">
    <source>
        <dbReference type="SAM" id="Phobius"/>
    </source>
</evidence>
<evidence type="ECO:0000313" key="3">
    <source>
        <dbReference type="Proteomes" id="UP000282971"/>
    </source>
</evidence>
<dbReference type="AlphaFoldDB" id="A0A437M8P6"/>